<dbReference type="Proteomes" id="UP001501251">
    <property type="component" value="Unassembled WGS sequence"/>
</dbReference>
<keyword evidence="2" id="KW-1185">Reference proteome</keyword>
<comment type="caution">
    <text evidence="1">The sequence shown here is derived from an EMBL/GenBank/DDBJ whole genome shotgun (WGS) entry which is preliminary data.</text>
</comment>
<evidence type="ECO:0000313" key="1">
    <source>
        <dbReference type="EMBL" id="GAA4192993.1"/>
    </source>
</evidence>
<organism evidence="1 2">
    <name type="scientific">Streptosporangium oxazolinicum</name>
    <dbReference type="NCBI Taxonomy" id="909287"/>
    <lineage>
        <taxon>Bacteria</taxon>
        <taxon>Bacillati</taxon>
        <taxon>Actinomycetota</taxon>
        <taxon>Actinomycetes</taxon>
        <taxon>Streptosporangiales</taxon>
        <taxon>Streptosporangiaceae</taxon>
        <taxon>Streptosporangium</taxon>
    </lineage>
</organism>
<evidence type="ECO:0000313" key="2">
    <source>
        <dbReference type="Proteomes" id="UP001501251"/>
    </source>
</evidence>
<name>A0ABP8AXH3_9ACTN</name>
<protein>
    <submittedName>
        <fullName evidence="1">Uncharacterized protein</fullName>
    </submittedName>
</protein>
<gene>
    <name evidence="1" type="ORF">GCM10022252_35300</name>
</gene>
<sequence length="101" mass="10816">MKATWRQVSAPRLPVLSYEVARKTNPSSGTSFHSLQATSQALHPMQMLVSVKKPYLCGATSVTGSPRMVSVQVAALTWENAEASLSGLPGSERDKPFGEPS</sequence>
<reference evidence="2" key="1">
    <citation type="journal article" date="2019" name="Int. J. Syst. Evol. Microbiol.">
        <title>The Global Catalogue of Microorganisms (GCM) 10K type strain sequencing project: providing services to taxonomists for standard genome sequencing and annotation.</title>
        <authorList>
            <consortium name="The Broad Institute Genomics Platform"/>
            <consortium name="The Broad Institute Genome Sequencing Center for Infectious Disease"/>
            <person name="Wu L."/>
            <person name="Ma J."/>
        </authorList>
    </citation>
    <scope>NUCLEOTIDE SEQUENCE [LARGE SCALE GENOMIC DNA]</scope>
    <source>
        <strain evidence="2">JCM 17388</strain>
    </source>
</reference>
<proteinExistence type="predicted"/>
<dbReference type="EMBL" id="BAABAQ010000005">
    <property type="protein sequence ID" value="GAA4192993.1"/>
    <property type="molecule type" value="Genomic_DNA"/>
</dbReference>
<accession>A0ABP8AXH3</accession>